<dbReference type="RefSeq" id="XP_014157266.1">
    <property type="nucleotide sequence ID" value="XM_014301791.1"/>
</dbReference>
<feature type="compositionally biased region" description="Basic and acidic residues" evidence="1">
    <location>
        <begin position="689"/>
        <end position="721"/>
    </location>
</feature>
<name>A0A0L0G3B3_9EUKA</name>
<feature type="compositionally biased region" description="Low complexity" evidence="1">
    <location>
        <begin position="1339"/>
        <end position="1350"/>
    </location>
</feature>
<evidence type="ECO:0000313" key="3">
    <source>
        <dbReference type="Proteomes" id="UP000054560"/>
    </source>
</evidence>
<feature type="compositionally biased region" description="Basic and acidic residues" evidence="1">
    <location>
        <begin position="1312"/>
        <end position="1327"/>
    </location>
</feature>
<dbReference type="EMBL" id="KQ241839">
    <property type="protein sequence ID" value="KNC83364.1"/>
    <property type="molecule type" value="Genomic_DNA"/>
</dbReference>
<feature type="compositionally biased region" description="Basic and acidic residues" evidence="1">
    <location>
        <begin position="578"/>
        <end position="588"/>
    </location>
</feature>
<feature type="compositionally biased region" description="Basic residues" evidence="1">
    <location>
        <begin position="330"/>
        <end position="343"/>
    </location>
</feature>
<feature type="compositionally biased region" description="Basic residues" evidence="1">
    <location>
        <begin position="792"/>
        <end position="802"/>
    </location>
</feature>
<proteinExistence type="predicted"/>
<feature type="compositionally biased region" description="Polar residues" evidence="1">
    <location>
        <begin position="365"/>
        <end position="378"/>
    </location>
</feature>
<feature type="region of interest" description="Disordered" evidence="1">
    <location>
        <begin position="318"/>
        <end position="1015"/>
    </location>
</feature>
<feature type="compositionally biased region" description="Polar residues" evidence="1">
    <location>
        <begin position="878"/>
        <end position="887"/>
    </location>
</feature>
<feature type="compositionally biased region" description="Basic and acidic residues" evidence="1">
    <location>
        <begin position="813"/>
        <end position="827"/>
    </location>
</feature>
<feature type="compositionally biased region" description="Low complexity" evidence="1">
    <location>
        <begin position="630"/>
        <end position="643"/>
    </location>
</feature>
<accession>A0A0L0G3B3</accession>
<feature type="compositionally biased region" description="Low complexity" evidence="1">
    <location>
        <begin position="987"/>
        <end position="998"/>
    </location>
</feature>
<feature type="compositionally biased region" description="Polar residues" evidence="1">
    <location>
        <begin position="834"/>
        <end position="849"/>
    </location>
</feature>
<feature type="region of interest" description="Disordered" evidence="1">
    <location>
        <begin position="1299"/>
        <end position="1361"/>
    </location>
</feature>
<feature type="compositionally biased region" description="Basic residues" evidence="1">
    <location>
        <begin position="509"/>
        <end position="529"/>
    </location>
</feature>
<sequence length="1361" mass="152196">MHPEYKKLDDYPTSRKLRPRKIPSSDEVYYRCTVILNNIYHGVSRFPFPFFNTQGLFAKMVRDLRLPPGLAMHTYTLQTLTPIPIRILSLFYQGFTVRKRALGRYTIPESQTNQITMGHRRWGGRSNPTRTIVAAFVCITLKLVYGIGEFDEHVKDGGITSQGSANRIADNHETTDQNAENDGLKLKGLDDFICRAKETVASGRTEPWSWRNWMGAMNAQQKAKQTSIPQTRCEALTPTFTRLHEAECDELNMALSSTDTYCSMYALKKVYTNELASLKVQHEYLRFLGSQMFPDAYTSSMDILSEKFGELATEAANLQKNRGQQARSSPFKKRKGYKRKPRLLSKLGSMSDSSQSDSESEHRGTSGQPPVSSMTQGIRPNAEVEQSEKKSPEKPVRERFRRYPTVKAADSQLQSNQANLESADKGNNSSKVAGTQEQQRIQPARADTSKSNEGQSDSDEEDNESDHLGKQSKRNRTMPQPVRVTRDRWNVAQVDSEVEDSEGDSRGLPYKRKRRKTRPAKTKRYKSHSSRSDSEAEDSGDGWRKKRGVQRRRTRSSGNKPNTPHSGQSDSQADDSGDGLRKETESQRRRIRSFNIKSNTSKSGQSDLEADKSGNDNTKEKGMKRRRTRSSSSMSNISNSGQSDLEAEESADDSRKVKGMQRRRTRSSSNKSNVLNSGQSDLEAEESADDSRKEKGCKDGERDPLVVKAEESADDSRKEKGMQIWRTRSSSSKSIILNSGQSDLEAEESMDDSRKEKGMQRRRTRSTSSRPNISNSGRSDSETDENGDDKHKGKGVLRRRTRNISNSAQSDVKVVKSADDNRKESGMQRRRTRSSSNKPKLATADQSDSQAEESRSDPSVQEIGRKRRRTERTSRTKNLTAPGQSGSAAEDSGNDIRKNMGCHRRRTRSSSSKSNLSHSDQSSSEAEDRGSETQELAIGRKRPRAQPSRRAKSTSHPGQSDPDQSKSEAENSASWVGTGSGSESEDTTGVASRVAATVRVERRRTSKTNKRPNAFGTGADDYVPLTKLVARDIGGTRRLIEKKDISTLSKKRLFNFFSRRSNARKLTVVDDREGKRRVKILAQLPGDDREKAHQSIQDEVRDRVSNLKCSMETSYEDAIHQELEADRSFTKFLTTEMPPCQRYVRFSTKSASPDHWSFMYLVSICASYVDCDPTDLRSLIMSIESDILGPTMVSTIESRVRIPIARQNRALTDPPHAVTDGSTSAVESNTGRFMGQDGGIGSEALAGETAAGAVAENGNKAVTQAENSVAPVSASDSSMVVRKARRKAFMQKFRGLGTTKGPVQVRKNRGAKRFETRKTVTEKTKQQDDDDSVPTEENTVASRTRTVGVRRTPRKIRGIRR</sequence>
<feature type="compositionally biased region" description="Basic residues" evidence="1">
    <location>
        <begin position="1351"/>
        <end position="1361"/>
    </location>
</feature>
<feature type="compositionally biased region" description="Polar residues" evidence="1">
    <location>
        <begin position="595"/>
        <end position="606"/>
    </location>
</feature>
<reference evidence="2 3" key="1">
    <citation type="submission" date="2011-02" db="EMBL/GenBank/DDBJ databases">
        <title>The Genome Sequence of Sphaeroforma arctica JP610.</title>
        <authorList>
            <consortium name="The Broad Institute Genome Sequencing Platform"/>
            <person name="Russ C."/>
            <person name="Cuomo C."/>
            <person name="Young S.K."/>
            <person name="Zeng Q."/>
            <person name="Gargeya S."/>
            <person name="Alvarado L."/>
            <person name="Berlin A."/>
            <person name="Chapman S.B."/>
            <person name="Chen Z."/>
            <person name="Freedman E."/>
            <person name="Gellesch M."/>
            <person name="Goldberg J."/>
            <person name="Griggs A."/>
            <person name="Gujja S."/>
            <person name="Heilman E."/>
            <person name="Heiman D."/>
            <person name="Howarth C."/>
            <person name="Mehta T."/>
            <person name="Neiman D."/>
            <person name="Pearson M."/>
            <person name="Roberts A."/>
            <person name="Saif S."/>
            <person name="Shea T."/>
            <person name="Shenoy N."/>
            <person name="Sisk P."/>
            <person name="Stolte C."/>
            <person name="Sykes S."/>
            <person name="White J."/>
            <person name="Yandava C."/>
            <person name="Burger G."/>
            <person name="Gray M.W."/>
            <person name="Holland P.W.H."/>
            <person name="King N."/>
            <person name="Lang F.B.F."/>
            <person name="Roger A.J."/>
            <person name="Ruiz-Trillo I."/>
            <person name="Haas B."/>
            <person name="Nusbaum C."/>
            <person name="Birren B."/>
        </authorList>
    </citation>
    <scope>NUCLEOTIDE SEQUENCE [LARGE SCALE GENOMIC DNA]</scope>
    <source>
        <strain evidence="2 3">JP610</strain>
    </source>
</reference>
<feature type="compositionally biased region" description="Low complexity" evidence="1">
    <location>
        <begin position="729"/>
        <end position="742"/>
    </location>
</feature>
<dbReference type="Proteomes" id="UP000054560">
    <property type="component" value="Unassembled WGS sequence"/>
</dbReference>
<evidence type="ECO:0000256" key="1">
    <source>
        <dbReference type="SAM" id="MobiDB-lite"/>
    </source>
</evidence>
<feature type="compositionally biased region" description="Polar residues" evidence="1">
    <location>
        <begin position="318"/>
        <end position="328"/>
    </location>
</feature>
<feature type="compositionally biased region" description="Basic and acidic residues" evidence="1">
    <location>
        <begin position="386"/>
        <end position="398"/>
    </location>
</feature>
<feature type="compositionally biased region" description="Basic residues" evidence="1">
    <location>
        <begin position="1001"/>
        <end position="1010"/>
    </location>
</feature>
<feature type="compositionally biased region" description="Basic residues" evidence="1">
    <location>
        <begin position="939"/>
        <end position="953"/>
    </location>
</feature>
<gene>
    <name evidence="2" type="ORF">SARC_04372</name>
</gene>
<feature type="compositionally biased region" description="Basic residues" evidence="1">
    <location>
        <begin position="544"/>
        <end position="555"/>
    </location>
</feature>
<feature type="compositionally biased region" description="Basic and acidic residues" evidence="1">
    <location>
        <begin position="609"/>
        <end position="621"/>
    </location>
</feature>
<dbReference type="GeneID" id="25904876"/>
<protein>
    <submittedName>
        <fullName evidence="2">Uncharacterized protein</fullName>
    </submittedName>
</protein>
<feature type="compositionally biased region" description="Basic residues" evidence="1">
    <location>
        <begin position="657"/>
        <end position="666"/>
    </location>
</feature>
<feature type="compositionally biased region" description="Low complexity" evidence="1">
    <location>
        <begin position="909"/>
        <end position="924"/>
    </location>
</feature>
<keyword evidence="3" id="KW-1185">Reference proteome</keyword>
<evidence type="ECO:0000313" key="2">
    <source>
        <dbReference type="EMBL" id="KNC83364.1"/>
    </source>
</evidence>
<organism evidence="2 3">
    <name type="scientific">Sphaeroforma arctica JP610</name>
    <dbReference type="NCBI Taxonomy" id="667725"/>
    <lineage>
        <taxon>Eukaryota</taxon>
        <taxon>Ichthyosporea</taxon>
        <taxon>Ichthyophonida</taxon>
        <taxon>Sphaeroforma</taxon>
    </lineage>
</organism>
<feature type="compositionally biased region" description="Polar residues" evidence="1">
    <location>
        <begin position="411"/>
        <end position="441"/>
    </location>
</feature>